<feature type="binding site" evidence="6">
    <location>
        <position position="220"/>
    </location>
    <ligand>
        <name>Na(+)</name>
        <dbReference type="ChEBI" id="CHEBI:29101"/>
    </ligand>
</feature>
<dbReference type="InterPro" id="IPR006311">
    <property type="entry name" value="TAT_signal"/>
</dbReference>
<dbReference type="PIRSF" id="PIRSF039026">
    <property type="entry name" value="SiaP"/>
    <property type="match status" value="1"/>
</dbReference>
<evidence type="ECO:0000313" key="7">
    <source>
        <dbReference type="EMBL" id="ORJ53590.1"/>
    </source>
</evidence>
<accession>A0A1X0XL35</accession>
<dbReference type="PANTHER" id="PTHR33376:SF5">
    <property type="entry name" value="EXTRACYTOPLASMIC SOLUTE RECEPTOR PROTEIN"/>
    <property type="match status" value="1"/>
</dbReference>
<dbReference type="GO" id="GO:0046872">
    <property type="term" value="F:metal ion binding"/>
    <property type="evidence" value="ECO:0007669"/>
    <property type="project" value="UniProtKB-KW"/>
</dbReference>
<name>A0A1X0XL35_9BACT</name>
<dbReference type="NCBIfam" id="TIGR01409">
    <property type="entry name" value="TAT_signal_seq"/>
    <property type="match status" value="1"/>
</dbReference>
<dbReference type="InterPro" id="IPR038404">
    <property type="entry name" value="TRAP_DctP_sf"/>
</dbReference>
<evidence type="ECO:0000256" key="3">
    <source>
        <dbReference type="ARBA" id="ARBA00022729"/>
    </source>
</evidence>
<dbReference type="GO" id="GO:0055085">
    <property type="term" value="P:transmembrane transport"/>
    <property type="evidence" value="ECO:0007669"/>
    <property type="project" value="InterPro"/>
</dbReference>
<comment type="subunit">
    <text evidence="2">Heterodimer of a large and a small subunit.</text>
</comment>
<keyword evidence="3" id="KW-0732">Signal</keyword>
<evidence type="ECO:0000256" key="5">
    <source>
        <dbReference type="PIRSR" id="PIRSR039026-1"/>
    </source>
</evidence>
<keyword evidence="6" id="KW-0479">Metal-binding</keyword>
<protein>
    <submittedName>
        <fullName evidence="7">ABC transporter substrate-binding protein</fullName>
    </submittedName>
</protein>
<dbReference type="OrthoDB" id="9769667at2"/>
<dbReference type="EMBL" id="NAAD01000038">
    <property type="protein sequence ID" value="ORJ53590.1"/>
    <property type="molecule type" value="Genomic_DNA"/>
</dbReference>
<keyword evidence="4" id="KW-0411">Iron-sulfur</keyword>
<evidence type="ECO:0000256" key="4">
    <source>
        <dbReference type="ARBA" id="ARBA00023014"/>
    </source>
</evidence>
<dbReference type="STRING" id="1969733.B5V00_16385"/>
<dbReference type="Gene3D" id="3.40.190.10">
    <property type="entry name" value="Periplasmic binding protein-like II"/>
    <property type="match status" value="1"/>
</dbReference>
<organism evidence="7 8">
    <name type="scientific">Geothermobacter hydrogeniphilus</name>
    <dbReference type="NCBI Taxonomy" id="1969733"/>
    <lineage>
        <taxon>Bacteria</taxon>
        <taxon>Pseudomonadati</taxon>
        <taxon>Thermodesulfobacteriota</taxon>
        <taxon>Desulfuromonadia</taxon>
        <taxon>Desulfuromonadales</taxon>
        <taxon>Geothermobacteraceae</taxon>
        <taxon>Geothermobacter</taxon>
    </lineage>
</organism>
<comment type="caution">
    <text evidence="7">The sequence shown here is derived from an EMBL/GenBank/DDBJ whole genome shotgun (WGS) entry which is preliminary data.</text>
</comment>
<feature type="binding site" evidence="5">
    <location>
        <position position="161"/>
    </location>
    <ligand>
        <name>substrate</name>
    </ligand>
</feature>
<dbReference type="GO" id="GO:0030313">
    <property type="term" value="C:cell envelope"/>
    <property type="evidence" value="ECO:0007669"/>
    <property type="project" value="UniProtKB-SubCell"/>
</dbReference>
<feature type="binding site" evidence="6">
    <location>
        <position position="245"/>
    </location>
    <ligand>
        <name>substrate</name>
    </ligand>
</feature>
<feature type="binding site" evidence="6">
    <location>
        <position position="219"/>
    </location>
    <ligand>
        <name>substrate</name>
    </ligand>
</feature>
<proteinExistence type="predicted"/>
<gene>
    <name evidence="7" type="ORF">B5V00_16385</name>
</gene>
<evidence type="ECO:0000256" key="2">
    <source>
        <dbReference type="ARBA" id="ARBA00011771"/>
    </source>
</evidence>
<dbReference type="AlphaFoldDB" id="A0A1X0XL35"/>
<dbReference type="GO" id="GO:0051536">
    <property type="term" value="F:iron-sulfur cluster binding"/>
    <property type="evidence" value="ECO:0007669"/>
    <property type="project" value="UniProtKB-KW"/>
</dbReference>
<evidence type="ECO:0000256" key="6">
    <source>
        <dbReference type="PIRSR" id="PIRSR039026-2"/>
    </source>
</evidence>
<dbReference type="InterPro" id="IPR019546">
    <property type="entry name" value="TAT_signal_bac_arc"/>
</dbReference>
<dbReference type="Pfam" id="PF03480">
    <property type="entry name" value="DctP"/>
    <property type="match status" value="1"/>
</dbReference>
<dbReference type="InterPro" id="IPR018389">
    <property type="entry name" value="DctP_fam"/>
</dbReference>
<keyword evidence="8" id="KW-1185">Reference proteome</keyword>
<dbReference type="NCBIfam" id="NF037995">
    <property type="entry name" value="TRAP_S1"/>
    <property type="match status" value="1"/>
</dbReference>
<sequence length="363" mass="40541">MSKQNRRDFLKKATVTTAAVAAATTVGAPAVHAKKTYTWRMVTTWPPHFPVLGEGADKMAEWIEKMSGGRLKIQVYGGGELVPPLQTFDAVSQGMVEMGHGASYYWAGKSPATQFFAAVPFGMNAQQMNAWLYSGGGLELWEELYAPFNLKPMPAGNTGVQMGGWFNREINSVKDFKGLKMRIPGLGGKLLAKAGGTAVLSAGGEIYTNLERGVIDATEWVGPYHDYLMGFYKVAKYYYYPGWHEPGTVLETFVNKKAWDSLPKDLQEIITTAAARSNIWMLSEFEAKNNTYLQKLINEHGVKLKKFPDEVVTTMRGYAREVLEEVGNKDKQSKKIYEHYLKFQKNVRAWAKISEIAYAKITS</sequence>
<feature type="binding site" evidence="5">
    <location>
        <position position="182"/>
    </location>
    <ligand>
        <name>substrate</name>
    </ligand>
</feature>
<evidence type="ECO:0000313" key="8">
    <source>
        <dbReference type="Proteomes" id="UP000193136"/>
    </source>
</evidence>
<dbReference type="InterPro" id="IPR026289">
    <property type="entry name" value="SBP_TakP-like"/>
</dbReference>
<dbReference type="GO" id="GO:0031317">
    <property type="term" value="C:tripartite ATP-independent periplasmic transporter complex"/>
    <property type="evidence" value="ECO:0007669"/>
    <property type="project" value="InterPro"/>
</dbReference>
<dbReference type="Gene3D" id="3.40.190.170">
    <property type="entry name" value="Bacterial extracellular solute-binding protein, family 7"/>
    <property type="match status" value="1"/>
</dbReference>
<dbReference type="PROSITE" id="PS51318">
    <property type="entry name" value="TAT"/>
    <property type="match status" value="1"/>
</dbReference>
<dbReference type="CDD" id="cd13604">
    <property type="entry name" value="PBP2_TRAP_ketoacid_lactate_like"/>
    <property type="match status" value="1"/>
</dbReference>
<dbReference type="Proteomes" id="UP000193136">
    <property type="component" value="Unassembled WGS sequence"/>
</dbReference>
<keyword evidence="4" id="KW-0408">Iron</keyword>
<dbReference type="RefSeq" id="WP_085011887.1">
    <property type="nucleotide sequence ID" value="NZ_NAAD01000038.1"/>
</dbReference>
<evidence type="ECO:0000256" key="1">
    <source>
        <dbReference type="ARBA" id="ARBA00004196"/>
    </source>
</evidence>
<reference evidence="7 8" key="1">
    <citation type="submission" date="2017-03" db="EMBL/GenBank/DDBJ databases">
        <title>Genome sequence of Geothermobacter sp. EPR-M, Deep-Sea Iron Reducer.</title>
        <authorList>
            <person name="Tully B."/>
            <person name="Savalia P."/>
            <person name="Abuyen K."/>
            <person name="Baughan C."/>
            <person name="Romero E."/>
            <person name="Ronkowski C."/>
            <person name="Torres B."/>
            <person name="Tremblay J."/>
            <person name="Trujillo A."/>
            <person name="Tyler M."/>
            <person name="Perez-Rodriguez I."/>
            <person name="Amend J."/>
        </authorList>
    </citation>
    <scope>NUCLEOTIDE SEQUENCE [LARGE SCALE GENOMIC DNA]</scope>
    <source>
        <strain evidence="7 8">EPR-M</strain>
    </source>
</reference>
<comment type="subcellular location">
    <subcellularLocation>
        <location evidence="1">Cell envelope</location>
    </subcellularLocation>
</comment>
<dbReference type="PANTHER" id="PTHR33376">
    <property type="match status" value="1"/>
</dbReference>